<sequence>MSKEKENPKCNNPSPDPMYSKDNMKRLHFYCENCGVEVVCLKENGKDKWVHGRIKPSIELL</sequence>
<name>A0A6M3XYN2_9ZZZZ</name>
<accession>A0A6M3XYN2</accession>
<dbReference type="AlphaFoldDB" id="A0A6M3XYN2"/>
<gene>
    <name evidence="1" type="ORF">TM448B04028_0010</name>
</gene>
<reference evidence="1" key="1">
    <citation type="submission" date="2020-03" db="EMBL/GenBank/DDBJ databases">
        <title>The deep terrestrial virosphere.</title>
        <authorList>
            <person name="Holmfeldt K."/>
            <person name="Nilsson E."/>
            <person name="Simone D."/>
            <person name="Lopez-Fernandez M."/>
            <person name="Wu X."/>
            <person name="de Brujin I."/>
            <person name="Lundin D."/>
            <person name="Andersson A."/>
            <person name="Bertilsson S."/>
            <person name="Dopson M."/>
        </authorList>
    </citation>
    <scope>NUCLEOTIDE SEQUENCE</scope>
    <source>
        <strain evidence="1">TM448B04028</strain>
    </source>
</reference>
<proteinExistence type="predicted"/>
<evidence type="ECO:0000313" key="1">
    <source>
        <dbReference type="EMBL" id="QJI03081.1"/>
    </source>
</evidence>
<organism evidence="1">
    <name type="scientific">viral metagenome</name>
    <dbReference type="NCBI Taxonomy" id="1070528"/>
    <lineage>
        <taxon>unclassified sequences</taxon>
        <taxon>metagenomes</taxon>
        <taxon>organismal metagenomes</taxon>
    </lineage>
</organism>
<dbReference type="EMBL" id="MT145056">
    <property type="protein sequence ID" value="QJI03081.1"/>
    <property type="molecule type" value="Genomic_DNA"/>
</dbReference>
<protein>
    <submittedName>
        <fullName evidence="1">Uncharacterized protein</fullName>
    </submittedName>
</protein>